<dbReference type="InterPro" id="IPR008778">
    <property type="entry name" value="Pirin_C_dom"/>
</dbReference>
<dbReference type="InterPro" id="IPR012093">
    <property type="entry name" value="Pirin"/>
</dbReference>
<dbReference type="PIRSF" id="PIRSF006232">
    <property type="entry name" value="Pirin"/>
    <property type="match status" value="1"/>
</dbReference>
<dbReference type="SUPFAM" id="SSF51182">
    <property type="entry name" value="RmlC-like cupins"/>
    <property type="match status" value="1"/>
</dbReference>
<dbReference type="InterPro" id="IPR014710">
    <property type="entry name" value="RmlC-like_jellyroll"/>
</dbReference>
<dbReference type="RefSeq" id="WP_243068552.1">
    <property type="nucleotide sequence ID" value="NZ_JAIVFK010000005.1"/>
</dbReference>
<comment type="caution">
    <text evidence="5">The sequence shown here is derived from an EMBL/GenBank/DDBJ whole genome shotgun (WGS) entry which is preliminary data.</text>
</comment>
<gene>
    <name evidence="5" type="ORF">K2U94_18155</name>
</gene>
<dbReference type="CDD" id="cd02909">
    <property type="entry name" value="cupin_pirin_N"/>
    <property type="match status" value="1"/>
</dbReference>
<evidence type="ECO:0000313" key="6">
    <source>
        <dbReference type="Proteomes" id="UP001139104"/>
    </source>
</evidence>
<dbReference type="InterPro" id="IPR011051">
    <property type="entry name" value="RmlC_Cupin_sf"/>
</dbReference>
<keyword evidence="6" id="KW-1185">Reference proteome</keyword>
<dbReference type="PANTHER" id="PTHR13903">
    <property type="entry name" value="PIRIN-RELATED"/>
    <property type="match status" value="1"/>
</dbReference>
<sequence length="295" mass="31814">MPETASVEAVVIPQAKDIGGFGVRRALPSAQRRMVGPFVFLDEMGPADFAPGAGMDVRPHPHIGLATLTYLLDGALFHRDSLGSAQEISPGAVNLMVAGRGIVHSERSPADFRAAGGRMRGLQLWIGLPQKFEETEPGFEHHPREALPMLEGDGFRLRLAVGTLHGLRAPVKTFSTCFFADIALDQGAVYEFCAGHDERAFYLVSGEIEIEGADFAAGQLVVIRPGARAALRAKAASRLAALGGDALDGPRFLWWNFVSSNRERIRAARAEWEAGHFKPIAGDPEFIPAPELKAL</sequence>
<evidence type="ECO:0000313" key="5">
    <source>
        <dbReference type="EMBL" id="MCI4684666.1"/>
    </source>
</evidence>
<dbReference type="Pfam" id="PF05726">
    <property type="entry name" value="Pirin_C"/>
    <property type="match status" value="1"/>
</dbReference>
<dbReference type="Gene3D" id="2.60.120.10">
    <property type="entry name" value="Jelly Rolls"/>
    <property type="match status" value="2"/>
</dbReference>
<accession>A0ABS9ZB74</accession>
<dbReference type="Pfam" id="PF02678">
    <property type="entry name" value="Pirin"/>
    <property type="match status" value="1"/>
</dbReference>
<name>A0ABS9ZB74_9HYPH</name>
<organism evidence="5 6">
    <name type="scientific">Candidatus Rhodoblastus alkanivorans</name>
    <dbReference type="NCBI Taxonomy" id="2954117"/>
    <lineage>
        <taxon>Bacteria</taxon>
        <taxon>Pseudomonadati</taxon>
        <taxon>Pseudomonadota</taxon>
        <taxon>Alphaproteobacteria</taxon>
        <taxon>Hyphomicrobiales</taxon>
        <taxon>Rhodoblastaceae</taxon>
        <taxon>Rhodoblastus</taxon>
    </lineage>
</organism>
<reference evidence="5" key="1">
    <citation type="journal article" date="2022" name="ISME J.">
        <title>Identification of active gaseous-alkane degraders at natural gas seeps.</title>
        <authorList>
            <person name="Farhan Ul Haque M."/>
            <person name="Hernandez M."/>
            <person name="Crombie A.T."/>
            <person name="Murrell J.C."/>
        </authorList>
    </citation>
    <scope>NUCLEOTIDE SEQUENCE</scope>
    <source>
        <strain evidence="5">PC2</strain>
    </source>
</reference>
<feature type="domain" description="Pirin C-terminal" evidence="4">
    <location>
        <begin position="180"/>
        <end position="278"/>
    </location>
</feature>
<feature type="domain" description="Pirin N-terminal" evidence="3">
    <location>
        <begin position="22"/>
        <end position="126"/>
    </location>
</feature>
<protein>
    <submittedName>
        <fullName evidence="5">Pirin family protein</fullName>
    </submittedName>
</protein>
<evidence type="ECO:0000256" key="2">
    <source>
        <dbReference type="RuleBase" id="RU003457"/>
    </source>
</evidence>
<evidence type="ECO:0000256" key="1">
    <source>
        <dbReference type="ARBA" id="ARBA00008416"/>
    </source>
</evidence>
<dbReference type="PANTHER" id="PTHR13903:SF8">
    <property type="entry name" value="PIRIN"/>
    <property type="match status" value="1"/>
</dbReference>
<dbReference type="InterPro" id="IPR003829">
    <property type="entry name" value="Pirin_N_dom"/>
</dbReference>
<comment type="similarity">
    <text evidence="1 2">Belongs to the pirin family.</text>
</comment>
<dbReference type="EMBL" id="JAIVFP010000001">
    <property type="protein sequence ID" value="MCI4684666.1"/>
    <property type="molecule type" value="Genomic_DNA"/>
</dbReference>
<dbReference type="Proteomes" id="UP001139104">
    <property type="component" value="Unassembled WGS sequence"/>
</dbReference>
<evidence type="ECO:0000259" key="4">
    <source>
        <dbReference type="Pfam" id="PF05726"/>
    </source>
</evidence>
<proteinExistence type="inferred from homology"/>
<evidence type="ECO:0000259" key="3">
    <source>
        <dbReference type="Pfam" id="PF02678"/>
    </source>
</evidence>